<dbReference type="SMART" id="SM00450">
    <property type="entry name" value="RHOD"/>
    <property type="match status" value="1"/>
</dbReference>
<accession>A0ABD6DKS1</accession>
<evidence type="ECO:0000256" key="1">
    <source>
        <dbReference type="SAM" id="MobiDB-lite"/>
    </source>
</evidence>
<name>A0ABD6DKS1_9EURY</name>
<proteinExistence type="predicted"/>
<gene>
    <name evidence="3" type="ORF">ACFSBL_14635</name>
</gene>
<sequence>MSSIRPAELDDRLDSPSGDAPFLLDIRPEPAFESGAIDGSRHVPVYDELRQGDESALRDRLGEVPTDEDVVVVCKMGIVARQATSVLRDEGYEASTLLGGMSGWRGYQNGSLSYKLRSLVWRLR</sequence>
<comment type="caution">
    <text evidence="3">The sequence shown here is derived from an EMBL/GenBank/DDBJ whole genome shotgun (WGS) entry which is preliminary data.</text>
</comment>
<dbReference type="PROSITE" id="PS50206">
    <property type="entry name" value="RHODANESE_3"/>
    <property type="match status" value="1"/>
</dbReference>
<dbReference type="AlphaFoldDB" id="A0ABD6DKS1"/>
<protein>
    <submittedName>
        <fullName evidence="3">Rhodanese-like domain-containing protein</fullName>
    </submittedName>
</protein>
<dbReference type="InterPro" id="IPR001763">
    <property type="entry name" value="Rhodanese-like_dom"/>
</dbReference>
<reference evidence="3 4" key="1">
    <citation type="journal article" date="2019" name="Int. J. Syst. Evol. Microbiol.">
        <title>The Global Catalogue of Microorganisms (GCM) 10K type strain sequencing project: providing services to taxonomists for standard genome sequencing and annotation.</title>
        <authorList>
            <consortium name="The Broad Institute Genomics Platform"/>
            <consortium name="The Broad Institute Genome Sequencing Center for Infectious Disease"/>
            <person name="Wu L."/>
            <person name="Ma J."/>
        </authorList>
    </citation>
    <scope>NUCLEOTIDE SEQUENCE [LARGE SCALE GENOMIC DNA]</scope>
    <source>
        <strain evidence="3 4">CGMCC 1.10390</strain>
    </source>
</reference>
<dbReference type="PANTHER" id="PTHR43031:SF16">
    <property type="entry name" value="OXIDOREDUCTASE"/>
    <property type="match status" value="1"/>
</dbReference>
<dbReference type="PANTHER" id="PTHR43031">
    <property type="entry name" value="FAD-DEPENDENT OXIDOREDUCTASE"/>
    <property type="match status" value="1"/>
</dbReference>
<dbReference type="Proteomes" id="UP001597034">
    <property type="component" value="Unassembled WGS sequence"/>
</dbReference>
<feature type="region of interest" description="Disordered" evidence="1">
    <location>
        <begin position="1"/>
        <end position="20"/>
    </location>
</feature>
<dbReference type="EMBL" id="JBHUDO010000003">
    <property type="protein sequence ID" value="MFD1646924.1"/>
    <property type="molecule type" value="Genomic_DNA"/>
</dbReference>
<dbReference type="InterPro" id="IPR036873">
    <property type="entry name" value="Rhodanese-like_dom_sf"/>
</dbReference>
<organism evidence="3 4">
    <name type="scientific">Haloarchaeobius litoreus</name>
    <dbReference type="NCBI Taxonomy" id="755306"/>
    <lineage>
        <taxon>Archaea</taxon>
        <taxon>Methanobacteriati</taxon>
        <taxon>Methanobacteriota</taxon>
        <taxon>Stenosarchaea group</taxon>
        <taxon>Halobacteria</taxon>
        <taxon>Halobacteriales</taxon>
        <taxon>Halorubellaceae</taxon>
        <taxon>Haloarchaeobius</taxon>
    </lineage>
</organism>
<feature type="domain" description="Rhodanese" evidence="2">
    <location>
        <begin position="17"/>
        <end position="113"/>
    </location>
</feature>
<keyword evidence="4" id="KW-1185">Reference proteome</keyword>
<dbReference type="Gene3D" id="3.40.250.10">
    <property type="entry name" value="Rhodanese-like domain"/>
    <property type="match status" value="1"/>
</dbReference>
<dbReference type="SUPFAM" id="SSF52821">
    <property type="entry name" value="Rhodanese/Cell cycle control phosphatase"/>
    <property type="match status" value="1"/>
</dbReference>
<dbReference type="CDD" id="cd00158">
    <property type="entry name" value="RHOD"/>
    <property type="match status" value="1"/>
</dbReference>
<dbReference type="InterPro" id="IPR050229">
    <property type="entry name" value="GlpE_sulfurtransferase"/>
</dbReference>
<dbReference type="Pfam" id="PF00581">
    <property type="entry name" value="Rhodanese"/>
    <property type="match status" value="1"/>
</dbReference>
<evidence type="ECO:0000259" key="2">
    <source>
        <dbReference type="PROSITE" id="PS50206"/>
    </source>
</evidence>
<evidence type="ECO:0000313" key="3">
    <source>
        <dbReference type="EMBL" id="MFD1646924.1"/>
    </source>
</evidence>
<evidence type="ECO:0000313" key="4">
    <source>
        <dbReference type="Proteomes" id="UP001597034"/>
    </source>
</evidence>
<dbReference type="RefSeq" id="WP_256401005.1">
    <property type="nucleotide sequence ID" value="NZ_JANHJR010000003.1"/>
</dbReference>